<dbReference type="Proteomes" id="UP001281761">
    <property type="component" value="Unassembled WGS sequence"/>
</dbReference>
<gene>
    <name evidence="10" type="ORF">BLNAU_10841</name>
</gene>
<evidence type="ECO:0000256" key="2">
    <source>
        <dbReference type="ARBA" id="ARBA00022980"/>
    </source>
</evidence>
<dbReference type="InterPro" id="IPR014721">
    <property type="entry name" value="Ribsml_uS5_D2-typ_fold_subgr"/>
</dbReference>
<dbReference type="InterPro" id="IPR000851">
    <property type="entry name" value="Ribosomal_uS5"/>
</dbReference>
<evidence type="ECO:0000256" key="5">
    <source>
        <dbReference type="ARBA" id="ARBA00035407"/>
    </source>
</evidence>
<dbReference type="InterPro" id="IPR005711">
    <property type="entry name" value="Ribosomal_uS5_euk/arc"/>
</dbReference>
<comment type="caution">
    <text evidence="10">The sequence shown here is derived from an EMBL/GenBank/DDBJ whole genome shotgun (WGS) entry which is preliminary data.</text>
</comment>
<evidence type="ECO:0000256" key="6">
    <source>
        <dbReference type="PROSITE-ProRule" id="PRU00268"/>
    </source>
</evidence>
<evidence type="ECO:0000313" key="11">
    <source>
        <dbReference type="Proteomes" id="UP001281761"/>
    </source>
</evidence>
<dbReference type="InterPro" id="IPR020568">
    <property type="entry name" value="Ribosomal_Su5_D2-typ_SF"/>
</dbReference>
<dbReference type="EMBL" id="JARBJD010000081">
    <property type="protein sequence ID" value="KAK2954186.1"/>
    <property type="molecule type" value="Genomic_DNA"/>
</dbReference>
<name>A0ABQ9XP33_9EUKA</name>
<dbReference type="Gene3D" id="3.30.230.10">
    <property type="match status" value="1"/>
</dbReference>
<feature type="region of interest" description="Disordered" evidence="8">
    <location>
        <begin position="1"/>
        <end position="34"/>
    </location>
</feature>
<dbReference type="GO" id="GO:0005840">
    <property type="term" value="C:ribosome"/>
    <property type="evidence" value="ECO:0007669"/>
    <property type="project" value="UniProtKB-KW"/>
</dbReference>
<dbReference type="InterPro" id="IPR005324">
    <property type="entry name" value="Ribosomal_uS5_C"/>
</dbReference>
<keyword evidence="2 6" id="KW-0689">Ribosomal protein</keyword>
<keyword evidence="3 6" id="KW-0687">Ribonucleoprotein</keyword>
<keyword evidence="11" id="KW-1185">Reference proteome</keyword>
<dbReference type="PANTHER" id="PTHR13718:SF4">
    <property type="entry name" value="40S RIBOSOMAL PROTEIN S2"/>
    <property type="match status" value="1"/>
</dbReference>
<dbReference type="PANTHER" id="PTHR13718">
    <property type="entry name" value="RIBOSOMAL S SUBUNIT"/>
    <property type="match status" value="1"/>
</dbReference>
<dbReference type="Gene3D" id="3.30.160.20">
    <property type="match status" value="1"/>
</dbReference>
<dbReference type="InterPro" id="IPR013810">
    <property type="entry name" value="Ribosomal_uS5_N"/>
</dbReference>
<reference evidence="10 11" key="1">
    <citation type="journal article" date="2022" name="bioRxiv">
        <title>Genomics of Preaxostyla Flagellates Illuminates Evolutionary Transitions and the Path Towards Mitochondrial Loss.</title>
        <authorList>
            <person name="Novak L.V.F."/>
            <person name="Treitli S.C."/>
            <person name="Pyrih J."/>
            <person name="Halakuc P."/>
            <person name="Pipaliya S.V."/>
            <person name="Vacek V."/>
            <person name="Brzon O."/>
            <person name="Soukal P."/>
            <person name="Eme L."/>
            <person name="Dacks J.B."/>
            <person name="Karnkowska A."/>
            <person name="Elias M."/>
            <person name="Hampl V."/>
        </authorList>
    </citation>
    <scope>NUCLEOTIDE SEQUENCE [LARGE SCALE GENOMIC DNA]</scope>
    <source>
        <strain evidence="10">NAU3</strain>
        <tissue evidence="10">Gut</tissue>
    </source>
</reference>
<evidence type="ECO:0000259" key="9">
    <source>
        <dbReference type="PROSITE" id="PS50881"/>
    </source>
</evidence>
<dbReference type="Pfam" id="PF00333">
    <property type="entry name" value="Ribosomal_S5"/>
    <property type="match status" value="1"/>
</dbReference>
<accession>A0ABQ9XP33</accession>
<evidence type="ECO:0000256" key="1">
    <source>
        <dbReference type="ARBA" id="ARBA00008945"/>
    </source>
</evidence>
<dbReference type="SUPFAM" id="SSF54211">
    <property type="entry name" value="Ribosomal protein S5 domain 2-like"/>
    <property type="match status" value="1"/>
</dbReference>
<dbReference type="PROSITE" id="PS50881">
    <property type="entry name" value="S5_DSRBD"/>
    <property type="match status" value="1"/>
</dbReference>
<comment type="similarity">
    <text evidence="1 7">Belongs to the universal ribosomal protein uS5 family.</text>
</comment>
<dbReference type="NCBIfam" id="TIGR01020">
    <property type="entry name" value="uS5_euk_arch"/>
    <property type="match status" value="1"/>
</dbReference>
<evidence type="ECO:0000256" key="8">
    <source>
        <dbReference type="SAM" id="MobiDB-lite"/>
    </source>
</evidence>
<evidence type="ECO:0000313" key="10">
    <source>
        <dbReference type="EMBL" id="KAK2954186.1"/>
    </source>
</evidence>
<organism evidence="10 11">
    <name type="scientific">Blattamonas nauphoetae</name>
    <dbReference type="NCBI Taxonomy" id="2049346"/>
    <lineage>
        <taxon>Eukaryota</taxon>
        <taxon>Metamonada</taxon>
        <taxon>Preaxostyla</taxon>
        <taxon>Oxymonadida</taxon>
        <taxon>Blattamonas</taxon>
    </lineage>
</organism>
<feature type="compositionally biased region" description="Basic and acidic residues" evidence="8">
    <location>
        <begin position="1"/>
        <end position="10"/>
    </location>
</feature>
<dbReference type="Pfam" id="PF03719">
    <property type="entry name" value="Ribosomal_S5_C"/>
    <property type="match status" value="1"/>
</dbReference>
<evidence type="ECO:0000256" key="7">
    <source>
        <dbReference type="RuleBase" id="RU003823"/>
    </source>
</evidence>
<protein>
    <recommendedName>
        <fullName evidence="4">Small ribosomal subunit protein uS5</fullName>
    </recommendedName>
    <alternativeName>
        <fullName evidence="5">40S ribosomal protein S2</fullName>
    </alternativeName>
</protein>
<dbReference type="SUPFAM" id="SSF54768">
    <property type="entry name" value="dsRNA-binding domain-like"/>
    <property type="match status" value="1"/>
</dbReference>
<evidence type="ECO:0000256" key="4">
    <source>
        <dbReference type="ARBA" id="ARBA00035255"/>
    </source>
</evidence>
<evidence type="ECO:0000256" key="3">
    <source>
        <dbReference type="ARBA" id="ARBA00023274"/>
    </source>
</evidence>
<feature type="domain" description="S5 DRBM" evidence="9">
    <location>
        <begin position="82"/>
        <end position="145"/>
    </location>
</feature>
<sequence length="261" mass="28622">MEGQRSENRRGGMGGRGRGERGRGRGGARGPRKFEEEVWTPVTKLGRLVKAKKITDIHEIYLHSLPIKESQIVDEFIPKESLKEEVMRVMSVQKQTAAGQRTRFKSIVLIGDHKGHIGLGVKVSKEVAGAIRGAMMAAKMAMVPVRLGYWGNNIGQPHTVAMKVTGKCGSVLVRLVPAPRGTGLVAAPNSKKVLALAGVEDVFTQSKGKTCTMGNFVKATFFALCKSYNYLTPNLWTKHPFQASPFASNSQWLADEMKPKY</sequence>
<proteinExistence type="inferred from homology"/>